<dbReference type="EMBL" id="CP000702">
    <property type="protein sequence ID" value="ABQ47008.1"/>
    <property type="molecule type" value="Genomic_DNA"/>
</dbReference>
<gene>
    <name evidence="18" type="primary">thiI</name>
    <name evidence="20" type="ordered locus">Tpet_0990</name>
</gene>
<keyword evidence="8 18" id="KW-0784">Thiamine biosynthesis</keyword>
<keyword evidence="2 18" id="KW-0963">Cytoplasm</keyword>
<dbReference type="GO" id="GO:0000049">
    <property type="term" value="F:tRNA binding"/>
    <property type="evidence" value="ECO:0007669"/>
    <property type="project" value="UniProtKB-UniRule"/>
</dbReference>
<evidence type="ECO:0000256" key="6">
    <source>
        <dbReference type="ARBA" id="ARBA00022840"/>
    </source>
</evidence>
<dbReference type="Gene3D" id="3.30.2130.30">
    <property type="match status" value="1"/>
</dbReference>
<evidence type="ECO:0000256" key="18">
    <source>
        <dbReference type="HAMAP-Rule" id="MF_00021"/>
    </source>
</evidence>
<dbReference type="STRING" id="390874.Tpet_0990"/>
<protein>
    <recommendedName>
        <fullName evidence="14 18">Probable tRNA sulfurtransferase</fullName>
        <ecNumber evidence="13 18">2.8.1.4</ecNumber>
    </recommendedName>
    <alternativeName>
        <fullName evidence="15 18">Sulfur carrier protein ThiS sulfurtransferase</fullName>
    </alternativeName>
    <alternativeName>
        <fullName evidence="16 18">Thiamine biosynthesis protein ThiI</fullName>
    </alternativeName>
    <alternativeName>
        <fullName evidence="17 18">tRNA 4-thiouridine synthase</fullName>
    </alternativeName>
</protein>
<dbReference type="InterPro" id="IPR049962">
    <property type="entry name" value="THUMP_ThiI"/>
</dbReference>
<evidence type="ECO:0000256" key="7">
    <source>
        <dbReference type="ARBA" id="ARBA00022884"/>
    </source>
</evidence>
<feature type="domain" description="THUMP" evidence="19">
    <location>
        <begin position="65"/>
        <end position="172"/>
    </location>
</feature>
<dbReference type="GO" id="GO:0052837">
    <property type="term" value="P:thiazole biosynthetic process"/>
    <property type="evidence" value="ECO:0007669"/>
    <property type="project" value="TreeGrafter"/>
</dbReference>
<dbReference type="PROSITE" id="PS51165">
    <property type="entry name" value="THUMP"/>
    <property type="match status" value="1"/>
</dbReference>
<dbReference type="GO" id="GO:0002937">
    <property type="term" value="P:tRNA 4-thiouridine biosynthesis"/>
    <property type="evidence" value="ECO:0007669"/>
    <property type="project" value="TreeGrafter"/>
</dbReference>
<dbReference type="EC" id="2.8.1.4" evidence="13 18"/>
<proteinExistence type="inferred from homology"/>
<dbReference type="GO" id="GO:0009228">
    <property type="term" value="P:thiamine biosynthetic process"/>
    <property type="evidence" value="ECO:0007669"/>
    <property type="project" value="UniProtKB-KW"/>
</dbReference>
<dbReference type="GO" id="GO:0005524">
    <property type="term" value="F:ATP binding"/>
    <property type="evidence" value="ECO:0007669"/>
    <property type="project" value="UniProtKB-UniRule"/>
</dbReference>
<evidence type="ECO:0000256" key="14">
    <source>
        <dbReference type="ARBA" id="ARBA00071867"/>
    </source>
</evidence>
<dbReference type="eggNOG" id="COG0301">
    <property type="taxonomic scope" value="Bacteria"/>
</dbReference>
<dbReference type="GO" id="GO:0009229">
    <property type="term" value="P:thiamine diphosphate biosynthetic process"/>
    <property type="evidence" value="ECO:0007669"/>
    <property type="project" value="UniProtKB-UniRule"/>
</dbReference>
<name>A5ILD5_THEP1</name>
<dbReference type="GO" id="GO:0004810">
    <property type="term" value="F:CCA tRNA nucleotidyltransferase activity"/>
    <property type="evidence" value="ECO:0007669"/>
    <property type="project" value="InterPro"/>
</dbReference>
<evidence type="ECO:0000313" key="20">
    <source>
        <dbReference type="EMBL" id="ABQ47008.1"/>
    </source>
</evidence>
<dbReference type="AlphaFoldDB" id="A5ILD5"/>
<keyword evidence="5 18" id="KW-0547">Nucleotide-binding</keyword>
<organism evidence="20 21">
    <name type="scientific">Thermotoga petrophila (strain ATCC BAA-488 / DSM 13995 / JCM 10881 / RKU-1)</name>
    <dbReference type="NCBI Taxonomy" id="390874"/>
    <lineage>
        <taxon>Bacteria</taxon>
        <taxon>Thermotogati</taxon>
        <taxon>Thermotogota</taxon>
        <taxon>Thermotogae</taxon>
        <taxon>Thermotogales</taxon>
        <taxon>Thermotogaceae</taxon>
        <taxon>Thermotoga</taxon>
    </lineage>
</organism>
<dbReference type="Pfam" id="PF22025">
    <property type="entry name" value="ThiI_fer"/>
    <property type="match status" value="1"/>
</dbReference>
<dbReference type="SUPFAM" id="SSF143437">
    <property type="entry name" value="THUMP domain-like"/>
    <property type="match status" value="1"/>
</dbReference>
<evidence type="ECO:0000256" key="1">
    <source>
        <dbReference type="ARBA" id="ARBA00004496"/>
    </source>
</evidence>
<evidence type="ECO:0000256" key="17">
    <source>
        <dbReference type="ARBA" id="ARBA00080570"/>
    </source>
</evidence>
<dbReference type="GO" id="GO:0005829">
    <property type="term" value="C:cytosol"/>
    <property type="evidence" value="ECO:0007669"/>
    <property type="project" value="TreeGrafter"/>
</dbReference>
<evidence type="ECO:0000256" key="5">
    <source>
        <dbReference type="ARBA" id="ARBA00022741"/>
    </source>
</evidence>
<accession>A5ILD5</accession>
<dbReference type="CDD" id="cd01712">
    <property type="entry name" value="PPase_ThiI"/>
    <property type="match status" value="1"/>
</dbReference>
<evidence type="ECO:0000256" key="9">
    <source>
        <dbReference type="ARBA" id="ARBA00050570"/>
    </source>
</evidence>
<comment type="function">
    <text evidence="11 18">Catalyzes the ATP-dependent transfer of a sulfur to tRNA to produce 4-thiouridine in position 8 of tRNAs, which functions as a near-UV photosensor. Also catalyzes the transfer of sulfur to the sulfur carrier protein ThiS, forming ThiS-thiocarboxylate. This is a step in the synthesis of thiazole, in the thiamine biosynthesis pathway. The sulfur is donated as persulfide by IscS.</text>
</comment>
<evidence type="ECO:0000256" key="3">
    <source>
        <dbReference type="ARBA" id="ARBA00022555"/>
    </source>
</evidence>
<feature type="binding site" evidence="18">
    <location>
        <position position="305"/>
    </location>
    <ligand>
        <name>ATP</name>
        <dbReference type="ChEBI" id="CHEBI:30616"/>
    </ligand>
</feature>
<dbReference type="NCBIfam" id="TIGR00342">
    <property type="entry name" value="tRNA uracil 4-sulfurtransferase ThiI"/>
    <property type="match status" value="1"/>
</dbReference>
<dbReference type="InterPro" id="IPR054173">
    <property type="entry name" value="ThiI_fer"/>
</dbReference>
<dbReference type="HAMAP" id="MF_00021">
    <property type="entry name" value="ThiI"/>
    <property type="match status" value="1"/>
</dbReference>
<dbReference type="PANTHER" id="PTHR43209:SF1">
    <property type="entry name" value="TRNA SULFURTRANSFERASE"/>
    <property type="match status" value="1"/>
</dbReference>
<feature type="binding site" evidence="18">
    <location>
        <position position="296"/>
    </location>
    <ligand>
        <name>ATP</name>
        <dbReference type="ChEBI" id="CHEBI:30616"/>
    </ligand>
</feature>
<comment type="subcellular location">
    <subcellularLocation>
        <location evidence="1 18">Cytoplasm</location>
    </subcellularLocation>
</comment>
<dbReference type="UniPathway" id="UPA00060"/>
<dbReference type="InterPro" id="IPR003720">
    <property type="entry name" value="tRNA_STrfase"/>
</dbReference>
<dbReference type="InterPro" id="IPR050102">
    <property type="entry name" value="tRNA_sulfurtransferase_ThiI"/>
</dbReference>
<evidence type="ECO:0000259" key="19">
    <source>
        <dbReference type="PROSITE" id="PS51165"/>
    </source>
</evidence>
<evidence type="ECO:0000256" key="15">
    <source>
        <dbReference type="ARBA" id="ARBA00075337"/>
    </source>
</evidence>
<evidence type="ECO:0000256" key="11">
    <source>
        <dbReference type="ARBA" id="ARBA00058382"/>
    </source>
</evidence>
<evidence type="ECO:0000256" key="4">
    <source>
        <dbReference type="ARBA" id="ARBA00022679"/>
    </source>
</evidence>
<dbReference type="Pfam" id="PF02568">
    <property type="entry name" value="ThiI"/>
    <property type="match status" value="1"/>
</dbReference>
<evidence type="ECO:0000256" key="16">
    <source>
        <dbReference type="ARBA" id="ARBA00077849"/>
    </source>
</evidence>
<feature type="binding site" evidence="18">
    <location>
        <position position="274"/>
    </location>
    <ligand>
        <name>ATP</name>
        <dbReference type="ChEBI" id="CHEBI:30616"/>
    </ligand>
</feature>
<reference evidence="20 21" key="2">
    <citation type="journal article" date="2009" name="Proc. Natl. Acad. Sci. U.S.A.">
        <title>On the chimeric nature, thermophilic origin, and phylogenetic placement of the Thermotogales.</title>
        <authorList>
            <person name="Zhaxybayeva O."/>
            <person name="Swithers K.S."/>
            <person name="Lapierre P."/>
            <person name="Fournier G.P."/>
            <person name="Bickhart D.M."/>
            <person name="DeBoy R.T."/>
            <person name="Nelson K.E."/>
            <person name="Nesbo C.L."/>
            <person name="Doolittle W.F."/>
            <person name="Gogarten J.P."/>
            <person name="Noll K.M."/>
        </authorList>
    </citation>
    <scope>NUCLEOTIDE SEQUENCE [LARGE SCALE GENOMIC DNA]</scope>
    <source>
        <strain evidence="21">ATCC BAA-488 / DSM 13995 / JCM 10881 / RKU-1</strain>
    </source>
</reference>
<comment type="catalytic activity">
    <reaction evidence="9 18">
        <text>[ThiI sulfur-carrier protein]-S-sulfanyl-L-cysteine + a uridine in tRNA + 2 reduced [2Fe-2S]-[ferredoxin] + ATP + H(+) = [ThiI sulfur-carrier protein]-L-cysteine + a 4-thiouridine in tRNA + 2 oxidized [2Fe-2S]-[ferredoxin] + AMP + diphosphate</text>
        <dbReference type="Rhea" id="RHEA:24176"/>
        <dbReference type="Rhea" id="RHEA-COMP:10000"/>
        <dbReference type="Rhea" id="RHEA-COMP:10001"/>
        <dbReference type="Rhea" id="RHEA-COMP:13337"/>
        <dbReference type="Rhea" id="RHEA-COMP:13338"/>
        <dbReference type="Rhea" id="RHEA-COMP:13339"/>
        <dbReference type="Rhea" id="RHEA-COMP:13340"/>
        <dbReference type="ChEBI" id="CHEBI:15378"/>
        <dbReference type="ChEBI" id="CHEBI:29950"/>
        <dbReference type="ChEBI" id="CHEBI:30616"/>
        <dbReference type="ChEBI" id="CHEBI:33019"/>
        <dbReference type="ChEBI" id="CHEBI:33737"/>
        <dbReference type="ChEBI" id="CHEBI:33738"/>
        <dbReference type="ChEBI" id="CHEBI:61963"/>
        <dbReference type="ChEBI" id="CHEBI:65315"/>
        <dbReference type="ChEBI" id="CHEBI:136798"/>
        <dbReference type="ChEBI" id="CHEBI:456215"/>
        <dbReference type="EC" id="2.8.1.4"/>
    </reaction>
</comment>
<evidence type="ECO:0000256" key="8">
    <source>
        <dbReference type="ARBA" id="ARBA00022977"/>
    </source>
</evidence>
<dbReference type="InterPro" id="IPR014729">
    <property type="entry name" value="Rossmann-like_a/b/a_fold"/>
</dbReference>
<evidence type="ECO:0000256" key="12">
    <source>
        <dbReference type="ARBA" id="ARBA00061472"/>
    </source>
</evidence>
<dbReference type="HOGENOM" id="CLU_037952_4_0_0"/>
<comment type="pathway">
    <text evidence="18">Cofactor biosynthesis; thiamine diphosphate biosynthesis.</text>
</comment>
<dbReference type="SUPFAM" id="SSF52402">
    <property type="entry name" value="Adenine nucleotide alpha hydrolases-like"/>
    <property type="match status" value="1"/>
</dbReference>
<dbReference type="SMART" id="SM00981">
    <property type="entry name" value="THUMP"/>
    <property type="match status" value="1"/>
</dbReference>
<keyword evidence="7 18" id="KW-0694">RNA-binding</keyword>
<evidence type="ECO:0000256" key="13">
    <source>
        <dbReference type="ARBA" id="ARBA00066827"/>
    </source>
</evidence>
<feature type="binding site" evidence="18">
    <location>
        <begin position="190"/>
        <end position="191"/>
    </location>
    <ligand>
        <name>ATP</name>
        <dbReference type="ChEBI" id="CHEBI:30616"/>
    </ligand>
</feature>
<dbReference type="KEGG" id="tpt:Tpet_0990"/>
<keyword evidence="6 18" id="KW-0067">ATP-binding</keyword>
<dbReference type="InterPro" id="IPR020536">
    <property type="entry name" value="ThiI_AANH"/>
</dbReference>
<evidence type="ECO:0000256" key="10">
    <source>
        <dbReference type="ARBA" id="ARBA00052330"/>
    </source>
</evidence>
<sequence>MFLLLKSYPEVKELRVYIVRYSEIGLKGKNRKDFEEALRRNIERVTGMKVKRQWGRFLIPIDENVTLDDKLKKIFGIQNFSKGFLVSHDFEEVKKYSLIAVKEKLEKGNYRTFKVQAKKTYKEYKKSIYEINSELGALILKNFKELSVDVHNPDFVLGVEVRPEGVLIFTDRVECYGGLPVGTGGKAVLLLSGGIDSPVAGWYALKRGVLIESVTFVSPPFTSEGAVEKVRDILRVLREFSGGHPLRLHIVNLTKLQLEVKKNVPDKYSLIMYRRSMFRIAEKIAEETGAVAFYTGENIGQVASQTLENLWSIESVTTRPVIRPLSGFDKTEIVEKAKEIGTYEISIKPYQDSCVFFAPKNPATRSHPSILEKLEQQVPDLPVLEEEAFTSRKVEVIE</sequence>
<comment type="catalytic activity">
    <reaction evidence="10 18">
        <text>[ThiS sulfur-carrier protein]-C-terminal Gly-Gly-AMP + S-sulfanyl-L-cysteinyl-[cysteine desulfurase] + AH2 = [ThiS sulfur-carrier protein]-C-terminal-Gly-aminoethanethioate + L-cysteinyl-[cysteine desulfurase] + A + AMP + 2 H(+)</text>
        <dbReference type="Rhea" id="RHEA:43340"/>
        <dbReference type="Rhea" id="RHEA-COMP:12157"/>
        <dbReference type="Rhea" id="RHEA-COMP:12158"/>
        <dbReference type="Rhea" id="RHEA-COMP:12910"/>
        <dbReference type="Rhea" id="RHEA-COMP:19908"/>
        <dbReference type="ChEBI" id="CHEBI:13193"/>
        <dbReference type="ChEBI" id="CHEBI:15378"/>
        <dbReference type="ChEBI" id="CHEBI:17499"/>
        <dbReference type="ChEBI" id="CHEBI:29950"/>
        <dbReference type="ChEBI" id="CHEBI:61963"/>
        <dbReference type="ChEBI" id="CHEBI:90618"/>
        <dbReference type="ChEBI" id="CHEBI:232372"/>
        <dbReference type="ChEBI" id="CHEBI:456215"/>
    </reaction>
</comment>
<keyword evidence="3 18" id="KW-0820">tRNA-binding</keyword>
<dbReference type="FunFam" id="3.40.50.620:FF:000053">
    <property type="entry name" value="Probable tRNA sulfurtransferase"/>
    <property type="match status" value="1"/>
</dbReference>
<dbReference type="GO" id="GO:0140741">
    <property type="term" value="F:tRNA-uracil-4 sulfurtransferase activity"/>
    <property type="evidence" value="ECO:0007669"/>
    <property type="project" value="UniProtKB-EC"/>
</dbReference>
<dbReference type="InterPro" id="IPR004114">
    <property type="entry name" value="THUMP_dom"/>
</dbReference>
<evidence type="ECO:0000256" key="2">
    <source>
        <dbReference type="ARBA" id="ARBA00022490"/>
    </source>
</evidence>
<dbReference type="PANTHER" id="PTHR43209">
    <property type="entry name" value="TRNA SULFURTRANSFERASE"/>
    <property type="match status" value="1"/>
</dbReference>
<keyword evidence="4 18" id="KW-0808">Transferase</keyword>
<dbReference type="Gene3D" id="3.40.50.620">
    <property type="entry name" value="HUPs"/>
    <property type="match status" value="1"/>
</dbReference>
<dbReference type="Pfam" id="PF02926">
    <property type="entry name" value="THUMP"/>
    <property type="match status" value="1"/>
</dbReference>
<dbReference type="InterPro" id="IPR049961">
    <property type="entry name" value="ThiI_N"/>
</dbReference>
<evidence type="ECO:0000313" key="21">
    <source>
        <dbReference type="Proteomes" id="UP000006558"/>
    </source>
</evidence>
<feature type="binding site" evidence="18">
    <location>
        <begin position="215"/>
        <end position="216"/>
    </location>
    <ligand>
        <name>ATP</name>
        <dbReference type="ChEBI" id="CHEBI:30616"/>
    </ligand>
</feature>
<reference evidence="21" key="1">
    <citation type="submission" date="2007-05" db="EMBL/GenBank/DDBJ databases">
        <title>Complete sequence of Thermotoga petrophila RKU-1.</title>
        <authorList>
            <consortium name="US DOE Joint Genome Institute"/>
            <person name="Copeland A."/>
            <person name="Lucas S."/>
            <person name="Lapidus A."/>
            <person name="Barry K."/>
            <person name="Glavina del Rio T."/>
            <person name="Dalin E."/>
            <person name="Tice H."/>
            <person name="Pitluck S."/>
            <person name="Sims D."/>
            <person name="Brettin T."/>
            <person name="Bruce D."/>
            <person name="Detter J.C."/>
            <person name="Han C."/>
            <person name="Tapia R."/>
            <person name="Schmutz J."/>
            <person name="Larimer F."/>
            <person name="Land M."/>
            <person name="Hauser L."/>
            <person name="Kyrpides N."/>
            <person name="Mikhailova N."/>
            <person name="Nelson K."/>
            <person name="Gogarten J.P."/>
            <person name="Noll K."/>
            <person name="Richardson P."/>
        </authorList>
    </citation>
    <scope>NUCLEOTIDE SEQUENCE [LARGE SCALE GENOMIC DNA]</scope>
    <source>
        <strain evidence="21">ATCC BAA-488 / DSM 13995 / JCM 10881 / RKU-1</strain>
    </source>
</reference>
<dbReference type="CDD" id="cd11716">
    <property type="entry name" value="THUMP_ThiI"/>
    <property type="match status" value="1"/>
</dbReference>
<dbReference type="Proteomes" id="UP000006558">
    <property type="component" value="Chromosome"/>
</dbReference>
<comment type="similarity">
    <text evidence="12 18">Belongs to the ThiI family.</text>
</comment>